<dbReference type="Gene3D" id="2.30.40.10">
    <property type="entry name" value="Urease, subunit C, domain 1"/>
    <property type="match status" value="1"/>
</dbReference>
<accession>A0ABN3NQE2</accession>
<keyword evidence="3" id="KW-1185">Reference proteome</keyword>
<protein>
    <submittedName>
        <fullName evidence="2">Amidohydrolase</fullName>
    </submittedName>
</protein>
<dbReference type="SUPFAM" id="SSF51556">
    <property type="entry name" value="Metallo-dependent hydrolases"/>
    <property type="match status" value="1"/>
</dbReference>
<dbReference type="Gene3D" id="3.20.20.140">
    <property type="entry name" value="Metal-dependent hydrolases"/>
    <property type="match status" value="1"/>
</dbReference>
<dbReference type="InterPro" id="IPR032466">
    <property type="entry name" value="Metal_Hydrolase"/>
</dbReference>
<dbReference type="InterPro" id="IPR013108">
    <property type="entry name" value="Amidohydro_3"/>
</dbReference>
<gene>
    <name evidence="2" type="ORF">GCM10010201_25090</name>
</gene>
<evidence type="ECO:0000259" key="1">
    <source>
        <dbReference type="Pfam" id="PF07969"/>
    </source>
</evidence>
<dbReference type="EMBL" id="BAAARY010000011">
    <property type="protein sequence ID" value="GAA2525414.1"/>
    <property type="molecule type" value="Genomic_DNA"/>
</dbReference>
<evidence type="ECO:0000313" key="2">
    <source>
        <dbReference type="EMBL" id="GAA2525414.1"/>
    </source>
</evidence>
<name>A0ABN3NQE2_9ACTN</name>
<proteinExistence type="predicted"/>
<comment type="caution">
    <text evidence="2">The sequence shown here is derived from an EMBL/GenBank/DDBJ whole genome shotgun (WGS) entry which is preliminary data.</text>
</comment>
<dbReference type="Proteomes" id="UP001499978">
    <property type="component" value="Unassembled WGS sequence"/>
</dbReference>
<reference evidence="2 3" key="1">
    <citation type="journal article" date="2019" name="Int. J. Syst. Evol. Microbiol.">
        <title>The Global Catalogue of Microorganisms (GCM) 10K type strain sequencing project: providing services to taxonomists for standard genome sequencing and annotation.</title>
        <authorList>
            <consortium name="The Broad Institute Genomics Platform"/>
            <consortium name="The Broad Institute Genome Sequencing Center for Infectious Disease"/>
            <person name="Wu L."/>
            <person name="Ma J."/>
        </authorList>
    </citation>
    <scope>NUCLEOTIDE SEQUENCE [LARGE SCALE GENOMIC DNA]</scope>
    <source>
        <strain evidence="2 3">JCM 3367</strain>
    </source>
</reference>
<dbReference type="SUPFAM" id="SSF51338">
    <property type="entry name" value="Composite domain of metallo-dependent hydrolases"/>
    <property type="match status" value="1"/>
</dbReference>
<dbReference type="PANTHER" id="PTHR22642">
    <property type="entry name" value="IMIDAZOLONEPROPIONASE"/>
    <property type="match status" value="1"/>
</dbReference>
<dbReference type="Pfam" id="PF07969">
    <property type="entry name" value="Amidohydro_3"/>
    <property type="match status" value="1"/>
</dbReference>
<dbReference type="Gene3D" id="3.10.310.70">
    <property type="match status" value="1"/>
</dbReference>
<sequence>MTVYRNGRVYSAAAPGASALATCGGEVTWLGAGEDAPRADVVVDLAGGWVGPAFVDAHVHATATGLALTGLDLSSVGSPARLLARVAAFAAGLPADATVLGHGWDESRWVAGEMPPSARDLAEATAGRRVYLSQASVHSALVSQPLLDAVPQVASAAGFDRSGWLRGAAHHAVRQVALGSVSPQQRAVAQRAMLERAASLGIGAAHECAGPVISSEADLSALLGLSGDGLPEVFGYWGELGGAAKARELGAVGAGGDLFVDGAFGSRTAWVSRAYDTGGCGNAYLDAGQIAEHVLDCAAHGMQAGFHAIGDAALAAVVDGLAAAAAKLGVEAVRAARHRVEHAELVDRALIAGFVEFGVVASVQPAFDRLWGGDGQMYAQRLGVERALASNPLQQLHTTGVTLAFGSDAPVTPLDPWGAVAAAVAHHVPGQRMSTRSAFAAHTRGGWRALGPVADGALRQVREREGALAPGAPATFAVWSTPAGTSEGLPVLVDGAGALTSAPVCERTVVRGRTIFQRDEGS</sequence>
<feature type="domain" description="Amidohydrolase 3" evidence="1">
    <location>
        <begin position="42"/>
        <end position="516"/>
    </location>
</feature>
<evidence type="ECO:0000313" key="3">
    <source>
        <dbReference type="Proteomes" id="UP001499978"/>
    </source>
</evidence>
<dbReference type="InterPro" id="IPR011059">
    <property type="entry name" value="Metal-dep_hydrolase_composite"/>
</dbReference>
<organism evidence="2 3">
    <name type="scientific">Pilimelia columellifera subsp. columellifera</name>
    <dbReference type="NCBI Taxonomy" id="706583"/>
    <lineage>
        <taxon>Bacteria</taxon>
        <taxon>Bacillati</taxon>
        <taxon>Actinomycetota</taxon>
        <taxon>Actinomycetes</taxon>
        <taxon>Micromonosporales</taxon>
        <taxon>Micromonosporaceae</taxon>
        <taxon>Pilimelia</taxon>
    </lineage>
</organism>
<dbReference type="PANTHER" id="PTHR22642:SF2">
    <property type="entry name" value="PROTEIN LONG AFTER FAR-RED 3"/>
    <property type="match status" value="1"/>
</dbReference>